<dbReference type="InterPro" id="IPR000644">
    <property type="entry name" value="CBS_dom"/>
</dbReference>
<keyword evidence="1" id="KW-0677">Repeat</keyword>
<keyword evidence="2" id="KW-0129">CBS domain</keyword>
<evidence type="ECO:0000313" key="5">
    <source>
        <dbReference type="Proteomes" id="UP000075635"/>
    </source>
</evidence>
<evidence type="ECO:0000256" key="2">
    <source>
        <dbReference type="PROSITE-ProRule" id="PRU00703"/>
    </source>
</evidence>
<evidence type="ECO:0000256" key="1">
    <source>
        <dbReference type="ARBA" id="ARBA00022737"/>
    </source>
</evidence>
<evidence type="ECO:0000259" key="3">
    <source>
        <dbReference type="PROSITE" id="PS51371"/>
    </source>
</evidence>
<sequence length="136" mass="15056">MTRAIPTVNRYMTRSPHSIGLAQNLAHAHRVMREHRIRHLPVLDGGNLVGVVSDRDLHIVETLRDVDPEKVTVEEAMTPIVYTTSPDAPLDEVSREMAEHKYGSAIVLERGKVIGVFTTTDGMRALADLLEALPTP</sequence>
<accession>A0A150SHR7</accession>
<reference evidence="4 5" key="1">
    <citation type="submission" date="2014-02" db="EMBL/GenBank/DDBJ databases">
        <title>The small core and large imbalanced accessory genome model reveals a collaborative survival strategy of Sorangium cellulosum strains in nature.</title>
        <authorList>
            <person name="Han K."/>
            <person name="Peng R."/>
            <person name="Blom J."/>
            <person name="Li Y.-Z."/>
        </authorList>
    </citation>
    <scope>NUCLEOTIDE SEQUENCE [LARGE SCALE GENOMIC DNA]</scope>
    <source>
        <strain evidence="4 5">So0011-07</strain>
    </source>
</reference>
<name>A0A150SHR7_SORCE</name>
<dbReference type="AlphaFoldDB" id="A0A150SHR7"/>
<dbReference type="InterPro" id="IPR051462">
    <property type="entry name" value="CBS_domain-containing"/>
</dbReference>
<evidence type="ECO:0000313" key="4">
    <source>
        <dbReference type="EMBL" id="KYF91900.1"/>
    </source>
</evidence>
<proteinExistence type="predicted"/>
<feature type="domain" description="CBS" evidence="3">
    <location>
        <begin position="77"/>
        <end position="135"/>
    </location>
</feature>
<dbReference type="Pfam" id="PF00571">
    <property type="entry name" value="CBS"/>
    <property type="match status" value="2"/>
</dbReference>
<dbReference type="EMBL" id="JEMB01000972">
    <property type="protein sequence ID" value="KYF91900.1"/>
    <property type="molecule type" value="Genomic_DNA"/>
</dbReference>
<dbReference type="SMART" id="SM00116">
    <property type="entry name" value="CBS"/>
    <property type="match status" value="2"/>
</dbReference>
<dbReference type="PANTHER" id="PTHR48108:SF34">
    <property type="entry name" value="CBS DOMAIN-CONTAINING PROTEIN YHCV"/>
    <property type="match status" value="1"/>
</dbReference>
<organism evidence="4 5">
    <name type="scientific">Sorangium cellulosum</name>
    <name type="common">Polyangium cellulosum</name>
    <dbReference type="NCBI Taxonomy" id="56"/>
    <lineage>
        <taxon>Bacteria</taxon>
        <taxon>Pseudomonadati</taxon>
        <taxon>Myxococcota</taxon>
        <taxon>Polyangia</taxon>
        <taxon>Polyangiales</taxon>
        <taxon>Polyangiaceae</taxon>
        <taxon>Sorangium</taxon>
    </lineage>
</organism>
<feature type="domain" description="CBS" evidence="3">
    <location>
        <begin position="12"/>
        <end position="69"/>
    </location>
</feature>
<dbReference type="Gene3D" id="3.10.580.10">
    <property type="entry name" value="CBS-domain"/>
    <property type="match status" value="1"/>
</dbReference>
<dbReference type="InterPro" id="IPR046342">
    <property type="entry name" value="CBS_dom_sf"/>
</dbReference>
<dbReference type="PANTHER" id="PTHR48108">
    <property type="entry name" value="CBS DOMAIN-CONTAINING PROTEIN CBSX2, CHLOROPLASTIC"/>
    <property type="match status" value="1"/>
</dbReference>
<gene>
    <name evidence="4" type="ORF">BE17_19685</name>
</gene>
<dbReference type="SUPFAM" id="SSF54631">
    <property type="entry name" value="CBS-domain pair"/>
    <property type="match status" value="1"/>
</dbReference>
<protein>
    <submittedName>
        <fullName evidence="4">XRE family transcriptional regulator</fullName>
    </submittedName>
</protein>
<dbReference type="Proteomes" id="UP000075635">
    <property type="component" value="Unassembled WGS sequence"/>
</dbReference>
<dbReference type="PROSITE" id="PS51371">
    <property type="entry name" value="CBS"/>
    <property type="match status" value="2"/>
</dbReference>
<comment type="caution">
    <text evidence="4">The sequence shown here is derived from an EMBL/GenBank/DDBJ whole genome shotgun (WGS) entry which is preliminary data.</text>
</comment>